<accession>A0ABS1QKK7</accession>
<organism evidence="1 2">
    <name type="scientific">Chryseobacterium endalhagicum</name>
    <dbReference type="NCBI Taxonomy" id="2797638"/>
    <lineage>
        <taxon>Bacteria</taxon>
        <taxon>Pseudomonadati</taxon>
        <taxon>Bacteroidota</taxon>
        <taxon>Flavobacteriia</taxon>
        <taxon>Flavobacteriales</taxon>
        <taxon>Weeksellaceae</taxon>
        <taxon>Chryseobacterium group</taxon>
        <taxon>Chryseobacterium</taxon>
    </lineage>
</organism>
<comment type="caution">
    <text evidence="1">The sequence shown here is derived from an EMBL/GenBank/DDBJ whole genome shotgun (WGS) entry which is preliminary data.</text>
</comment>
<evidence type="ECO:0000313" key="2">
    <source>
        <dbReference type="Proteomes" id="UP000661696"/>
    </source>
</evidence>
<protein>
    <recommendedName>
        <fullName evidence="3">Apea-like HEPN domain-containing protein</fullName>
    </recommendedName>
</protein>
<reference evidence="1 2" key="1">
    <citation type="submission" date="2020-12" db="EMBL/GenBank/DDBJ databases">
        <title>Chryseobacterium endoalhailicus sp. nov., isolated from seed of leguminous plant.</title>
        <authorList>
            <person name="Zhang X."/>
        </authorList>
    </citation>
    <scope>NUCLEOTIDE SEQUENCE [LARGE SCALE GENOMIC DNA]</scope>
    <source>
        <strain evidence="1 2">L7</strain>
    </source>
</reference>
<gene>
    <name evidence="1" type="ORF">JET18_16390</name>
</gene>
<name>A0ABS1QKK7_9FLAO</name>
<proteinExistence type="predicted"/>
<evidence type="ECO:0008006" key="3">
    <source>
        <dbReference type="Google" id="ProtNLM"/>
    </source>
</evidence>
<dbReference type="EMBL" id="JAELVM010000003">
    <property type="protein sequence ID" value="MBL1222433.1"/>
    <property type="molecule type" value="Genomic_DNA"/>
</dbReference>
<dbReference type="Proteomes" id="UP000661696">
    <property type="component" value="Unassembled WGS sequence"/>
</dbReference>
<keyword evidence="2" id="KW-1185">Reference proteome</keyword>
<sequence>MTTIEYYKEAGITVTKILEKSLANEDLETFNSNYSFLSDFDNWLNILKDKPEINILKNAIKEYQISLLSCSLGLYQQAFMGLRFFLERTLIAIMFSAKEIELNLWKIGERDTYWSELMDTENGIFSNKFCKAFFPELNSEISHFKAITQKVYRECSEYVHGNQTVISKIPNVLEYSEELFTEWNNLASVIKRIVLFSMCLKYLRDLKKEEHEHIEFSISEEFKSIYPIIQYINQ</sequence>
<dbReference type="RefSeq" id="WP_202092797.1">
    <property type="nucleotide sequence ID" value="NZ_JAELVM010000003.1"/>
</dbReference>
<evidence type="ECO:0000313" key="1">
    <source>
        <dbReference type="EMBL" id="MBL1222433.1"/>
    </source>
</evidence>